<organism evidence="5 6">
    <name type="scientific">Linnemannia exigua</name>
    <dbReference type="NCBI Taxonomy" id="604196"/>
    <lineage>
        <taxon>Eukaryota</taxon>
        <taxon>Fungi</taxon>
        <taxon>Fungi incertae sedis</taxon>
        <taxon>Mucoromycota</taxon>
        <taxon>Mortierellomycotina</taxon>
        <taxon>Mortierellomycetes</taxon>
        <taxon>Mortierellales</taxon>
        <taxon>Mortierellaceae</taxon>
        <taxon>Linnemannia</taxon>
    </lineage>
</organism>
<evidence type="ECO:0000256" key="1">
    <source>
        <dbReference type="ARBA" id="ARBA00022692"/>
    </source>
</evidence>
<gene>
    <name evidence="5" type="ORF">BGZ95_007557</name>
</gene>
<sequence length="90" mass="9525">SESLKSSLSANTQMIFGGLVDKFGLRLLSGQIKDGEVVLSDVLTLLFSTMIGAMPIGNVDPNIPSFDKALAAVYTIFAIILHVPAIDTSE</sequence>
<dbReference type="Proteomes" id="UP001194580">
    <property type="component" value="Unassembled WGS sequence"/>
</dbReference>
<dbReference type="Gene3D" id="1.20.1560.10">
    <property type="entry name" value="ABC transporter type 1, transmembrane domain"/>
    <property type="match status" value="1"/>
</dbReference>
<proteinExistence type="predicted"/>
<dbReference type="GO" id="GO:0016020">
    <property type="term" value="C:membrane"/>
    <property type="evidence" value="ECO:0007669"/>
    <property type="project" value="InterPro"/>
</dbReference>
<name>A0AAD4D1T7_9FUNG</name>
<evidence type="ECO:0000256" key="2">
    <source>
        <dbReference type="ARBA" id="ARBA00022989"/>
    </source>
</evidence>
<keyword evidence="6" id="KW-1185">Reference proteome</keyword>
<dbReference type="AlphaFoldDB" id="A0AAD4D1T7"/>
<keyword evidence="1 4" id="KW-0812">Transmembrane</keyword>
<keyword evidence="3 4" id="KW-0472">Membrane</keyword>
<feature type="non-terminal residue" evidence="5">
    <location>
        <position position="90"/>
    </location>
</feature>
<evidence type="ECO:0000256" key="3">
    <source>
        <dbReference type="ARBA" id="ARBA00023136"/>
    </source>
</evidence>
<dbReference type="EMBL" id="JAAAIL010003723">
    <property type="protein sequence ID" value="KAG0249407.1"/>
    <property type="molecule type" value="Genomic_DNA"/>
</dbReference>
<dbReference type="InterPro" id="IPR036640">
    <property type="entry name" value="ABC1_TM_sf"/>
</dbReference>
<feature type="transmembrane region" description="Helical" evidence="4">
    <location>
        <begin position="69"/>
        <end position="86"/>
    </location>
</feature>
<keyword evidence="2 4" id="KW-1133">Transmembrane helix</keyword>
<protein>
    <submittedName>
        <fullName evidence="5">Uncharacterized protein</fullName>
    </submittedName>
</protein>
<evidence type="ECO:0000313" key="5">
    <source>
        <dbReference type="EMBL" id="KAG0249407.1"/>
    </source>
</evidence>
<reference evidence="5" key="1">
    <citation type="journal article" date="2020" name="Fungal Divers.">
        <title>Resolving the Mortierellaceae phylogeny through synthesis of multi-gene phylogenetics and phylogenomics.</title>
        <authorList>
            <person name="Vandepol N."/>
            <person name="Liber J."/>
            <person name="Desiro A."/>
            <person name="Na H."/>
            <person name="Kennedy M."/>
            <person name="Barry K."/>
            <person name="Grigoriev I.V."/>
            <person name="Miller A.N."/>
            <person name="O'Donnell K."/>
            <person name="Stajich J.E."/>
            <person name="Bonito G."/>
        </authorList>
    </citation>
    <scope>NUCLEOTIDE SEQUENCE</scope>
    <source>
        <strain evidence="5">NRRL 28262</strain>
    </source>
</reference>
<feature type="transmembrane region" description="Helical" evidence="4">
    <location>
        <begin position="37"/>
        <end position="57"/>
    </location>
</feature>
<accession>A0AAD4D1T7</accession>
<comment type="caution">
    <text evidence="5">The sequence shown here is derived from an EMBL/GenBank/DDBJ whole genome shotgun (WGS) entry which is preliminary data.</text>
</comment>
<evidence type="ECO:0000313" key="6">
    <source>
        <dbReference type="Proteomes" id="UP001194580"/>
    </source>
</evidence>
<evidence type="ECO:0000256" key="4">
    <source>
        <dbReference type="SAM" id="Phobius"/>
    </source>
</evidence>
<dbReference type="GO" id="GO:0005524">
    <property type="term" value="F:ATP binding"/>
    <property type="evidence" value="ECO:0007669"/>
    <property type="project" value="InterPro"/>
</dbReference>